<keyword evidence="2" id="KW-0472">Membrane</keyword>
<dbReference type="KEGG" id="dvm:DvMF_0204"/>
<dbReference type="OrthoDB" id="5454084at2"/>
<feature type="compositionally biased region" description="Basic and acidic residues" evidence="1">
    <location>
        <begin position="249"/>
        <end position="263"/>
    </location>
</feature>
<reference evidence="3" key="1">
    <citation type="submission" date="2008-10" db="EMBL/GenBank/DDBJ databases">
        <title>Complete sequence of Desulfovibrio vulgaris str. 'Miyazaki F'.</title>
        <authorList>
            <person name="Lucas S."/>
            <person name="Copeland A."/>
            <person name="Lapidus A."/>
            <person name="Glavina del Rio T."/>
            <person name="Dalin E."/>
            <person name="Tice H."/>
            <person name="Bruce D."/>
            <person name="Goodwin L."/>
            <person name="Pitluck S."/>
            <person name="Sims D."/>
            <person name="Brettin T."/>
            <person name="Detter J.C."/>
            <person name="Han C."/>
            <person name="Larimer F."/>
            <person name="Land M."/>
            <person name="Hauser L."/>
            <person name="Kyrpides N."/>
            <person name="Mikhailova N."/>
            <person name="Hazen T.C."/>
            <person name="Richardson P."/>
        </authorList>
    </citation>
    <scope>NUCLEOTIDE SEQUENCE</scope>
    <source>
        <strain evidence="3">Miyazaki F</strain>
    </source>
</reference>
<dbReference type="eggNOG" id="ENOG5031HHD">
    <property type="taxonomic scope" value="Bacteria"/>
</dbReference>
<evidence type="ECO:0000313" key="3">
    <source>
        <dbReference type="EMBL" id="ACL07164.1"/>
    </source>
</evidence>
<keyword evidence="2" id="KW-0812">Transmembrane</keyword>
<proteinExistence type="predicted"/>
<dbReference type="EMBL" id="CP001197">
    <property type="protein sequence ID" value="ACL07164.1"/>
    <property type="molecule type" value="Genomic_DNA"/>
</dbReference>
<dbReference type="STRING" id="883.DvMF_0204"/>
<dbReference type="HOGENOM" id="CLU_1003744_0_0_7"/>
<feature type="region of interest" description="Disordered" evidence="1">
    <location>
        <begin position="187"/>
        <end position="277"/>
    </location>
</feature>
<feature type="transmembrane region" description="Helical" evidence="2">
    <location>
        <begin position="6"/>
        <end position="27"/>
    </location>
</feature>
<feature type="compositionally biased region" description="Basic and acidic residues" evidence="1">
    <location>
        <begin position="222"/>
        <end position="234"/>
    </location>
</feature>
<protein>
    <submittedName>
        <fullName evidence="3">Uncharacterized protein</fullName>
    </submittedName>
</protein>
<evidence type="ECO:0000256" key="1">
    <source>
        <dbReference type="SAM" id="MobiDB-lite"/>
    </source>
</evidence>
<accession>B8DNV7</accession>
<evidence type="ECO:0000256" key="2">
    <source>
        <dbReference type="SAM" id="Phobius"/>
    </source>
</evidence>
<sequence length="277" mass="28728">MFDNATMFMMFILLCFAGLLVMFYFVLRGMEELARGMRDEHAALASGLRTLEARVNELARAQRAAVAGLPPTTPAGAGADAFDEPAGLYHVQYGTGPDARTDTGYGTGDDPLYGLVHEDAESSLPGGLAMDFEEPVELVDRQPDGVSGLGRDSVSGPEYGGTAAAPREADLHAAELPILDLSAPAGGTSGASGVSGASRGRAAGLDTSALDPSSLDAFGDPARAHDAHAPHHSPDTGGTGLLSFGDDEAAYREARERRAESRATRGKGGLPELKLDD</sequence>
<feature type="compositionally biased region" description="Low complexity" evidence="1">
    <location>
        <begin position="187"/>
        <end position="204"/>
    </location>
</feature>
<dbReference type="AlphaFoldDB" id="B8DNV7"/>
<feature type="region of interest" description="Disordered" evidence="1">
    <location>
        <begin position="141"/>
        <end position="163"/>
    </location>
</feature>
<organism evidence="3">
    <name type="scientific">Nitratidesulfovibrio vulgaris (strain DSM 19637 / Miyazaki F)</name>
    <name type="common">Desulfovibrio vulgaris</name>
    <dbReference type="NCBI Taxonomy" id="883"/>
    <lineage>
        <taxon>Bacteria</taxon>
        <taxon>Pseudomonadati</taxon>
        <taxon>Thermodesulfobacteriota</taxon>
        <taxon>Desulfovibrionia</taxon>
        <taxon>Desulfovibrionales</taxon>
        <taxon>Desulfovibrionaceae</taxon>
        <taxon>Nitratidesulfovibrio</taxon>
    </lineage>
</organism>
<name>B8DNV7_NITV9</name>
<keyword evidence="2" id="KW-1133">Transmembrane helix</keyword>
<gene>
    <name evidence="3" type="ordered locus">DvMF_0204</name>
</gene>